<dbReference type="RefSeq" id="WP_046906870.1">
    <property type="nucleotide sequence ID" value="NZ_BAAAXG010000026.1"/>
</dbReference>
<gene>
    <name evidence="1" type="ORF">VO63_07780</name>
</gene>
<keyword evidence="2" id="KW-1185">Reference proteome</keyword>
<reference evidence="1" key="1">
    <citation type="submission" date="2015-05" db="EMBL/GenBank/DDBJ databases">
        <title>Draft Genome assembly of Streptomyces showdoensis.</title>
        <authorList>
            <person name="Thapa K.K."/>
            <person name="Metsa-Ketela M."/>
        </authorList>
    </citation>
    <scope>NUCLEOTIDE SEQUENCE [LARGE SCALE GENOMIC DNA]</scope>
    <source>
        <strain evidence="1">ATCC 15227</strain>
    </source>
</reference>
<evidence type="ECO:0000313" key="2">
    <source>
        <dbReference type="Proteomes" id="UP000265325"/>
    </source>
</evidence>
<name>A0A2P2GS77_STREW</name>
<proteinExistence type="predicted"/>
<evidence type="ECO:0000313" key="1">
    <source>
        <dbReference type="EMBL" id="KKZ74338.1"/>
    </source>
</evidence>
<accession>A0A2P2GS77</accession>
<dbReference type="AlphaFoldDB" id="A0A2P2GS77"/>
<comment type="caution">
    <text evidence="1">The sequence shown here is derived from an EMBL/GenBank/DDBJ whole genome shotgun (WGS) entry which is preliminary data.</text>
</comment>
<dbReference type="Proteomes" id="UP000265325">
    <property type="component" value="Unassembled WGS sequence"/>
</dbReference>
<sequence length="80" mass="8966">MALFKKPTPTQKANWKARLTGSTQRYSGTVDELKTDLRAELAKTTDPADKKQLENLLKLAEQGDVPPWIAGGNHDPNRRH</sequence>
<dbReference type="EMBL" id="LAQS01000009">
    <property type="protein sequence ID" value="KKZ74338.1"/>
    <property type="molecule type" value="Genomic_DNA"/>
</dbReference>
<protein>
    <submittedName>
        <fullName evidence="1">Uncharacterized protein</fullName>
    </submittedName>
</protein>
<organism evidence="1 2">
    <name type="scientific">Streptomyces showdoensis</name>
    <dbReference type="NCBI Taxonomy" id="68268"/>
    <lineage>
        <taxon>Bacteria</taxon>
        <taxon>Bacillati</taxon>
        <taxon>Actinomycetota</taxon>
        <taxon>Actinomycetes</taxon>
        <taxon>Kitasatosporales</taxon>
        <taxon>Streptomycetaceae</taxon>
        <taxon>Streptomyces</taxon>
    </lineage>
</organism>